<reference evidence="1 2" key="1">
    <citation type="submission" date="2012-08" db="EMBL/GenBank/DDBJ databases">
        <title>Oryza genome evolution.</title>
        <authorList>
            <person name="Wing R.A."/>
        </authorList>
    </citation>
    <scope>NUCLEOTIDE SEQUENCE</scope>
</reference>
<dbReference type="Gramene" id="LPERR07G16870.1">
    <property type="protein sequence ID" value="LPERR07G16870.1"/>
    <property type="gene ID" value="LPERR07G16870"/>
</dbReference>
<evidence type="ECO:0000313" key="1">
    <source>
        <dbReference type="EnsemblPlants" id="LPERR07G16870.1"/>
    </source>
</evidence>
<reference evidence="1" key="3">
    <citation type="submission" date="2015-04" db="UniProtKB">
        <authorList>
            <consortium name="EnsemblPlants"/>
        </authorList>
    </citation>
    <scope>IDENTIFICATION</scope>
</reference>
<accession>A0A0D9X0M2</accession>
<dbReference type="AlphaFoldDB" id="A0A0D9X0M2"/>
<protein>
    <submittedName>
        <fullName evidence="1">Uncharacterized protein</fullName>
    </submittedName>
</protein>
<reference evidence="2" key="2">
    <citation type="submission" date="2013-12" db="EMBL/GenBank/DDBJ databases">
        <authorList>
            <person name="Yu Y."/>
            <person name="Lee S."/>
            <person name="de Baynast K."/>
            <person name="Wissotski M."/>
            <person name="Liu L."/>
            <person name="Talag J."/>
            <person name="Goicoechea J."/>
            <person name="Angelova A."/>
            <person name="Jetty R."/>
            <person name="Kudrna D."/>
            <person name="Golser W."/>
            <person name="Rivera L."/>
            <person name="Zhang J."/>
            <person name="Wing R."/>
        </authorList>
    </citation>
    <scope>NUCLEOTIDE SEQUENCE</scope>
</reference>
<sequence>MVIVAQSPLAVIVGEEVPLEAMSSMALHQSAISGLREAATEFECDGFDNMLRYYSQGYHDTN</sequence>
<organism evidence="1 2">
    <name type="scientific">Leersia perrieri</name>
    <dbReference type="NCBI Taxonomy" id="77586"/>
    <lineage>
        <taxon>Eukaryota</taxon>
        <taxon>Viridiplantae</taxon>
        <taxon>Streptophyta</taxon>
        <taxon>Embryophyta</taxon>
        <taxon>Tracheophyta</taxon>
        <taxon>Spermatophyta</taxon>
        <taxon>Magnoliopsida</taxon>
        <taxon>Liliopsida</taxon>
        <taxon>Poales</taxon>
        <taxon>Poaceae</taxon>
        <taxon>BOP clade</taxon>
        <taxon>Oryzoideae</taxon>
        <taxon>Oryzeae</taxon>
        <taxon>Oryzinae</taxon>
        <taxon>Leersia</taxon>
    </lineage>
</organism>
<keyword evidence="2" id="KW-1185">Reference proteome</keyword>
<dbReference type="HOGENOM" id="CLU_2907336_0_0_1"/>
<dbReference type="Proteomes" id="UP000032180">
    <property type="component" value="Chromosome 7"/>
</dbReference>
<proteinExistence type="predicted"/>
<dbReference type="EnsemblPlants" id="LPERR07G16870.1">
    <property type="protein sequence ID" value="LPERR07G16870.1"/>
    <property type="gene ID" value="LPERR07G16870"/>
</dbReference>
<evidence type="ECO:0000313" key="2">
    <source>
        <dbReference type="Proteomes" id="UP000032180"/>
    </source>
</evidence>
<name>A0A0D9X0M2_9ORYZ</name>